<evidence type="ECO:0000313" key="3">
    <source>
        <dbReference type="WBParaSite" id="ACRNAN_scaffold1357.g19589.t1"/>
    </source>
</evidence>
<organism evidence="2 3">
    <name type="scientific">Acrobeloides nanus</name>
    <dbReference type="NCBI Taxonomy" id="290746"/>
    <lineage>
        <taxon>Eukaryota</taxon>
        <taxon>Metazoa</taxon>
        <taxon>Ecdysozoa</taxon>
        <taxon>Nematoda</taxon>
        <taxon>Chromadorea</taxon>
        <taxon>Rhabditida</taxon>
        <taxon>Tylenchina</taxon>
        <taxon>Cephalobomorpha</taxon>
        <taxon>Cephaloboidea</taxon>
        <taxon>Cephalobidae</taxon>
        <taxon>Acrobeloides</taxon>
    </lineage>
</organism>
<dbReference type="AlphaFoldDB" id="A0A914CSR0"/>
<evidence type="ECO:0000313" key="2">
    <source>
        <dbReference type="Proteomes" id="UP000887540"/>
    </source>
</evidence>
<reference evidence="3" key="1">
    <citation type="submission" date="2022-11" db="UniProtKB">
        <authorList>
            <consortium name="WormBaseParasite"/>
        </authorList>
    </citation>
    <scope>IDENTIFICATION</scope>
</reference>
<feature type="region of interest" description="Disordered" evidence="1">
    <location>
        <begin position="42"/>
        <end position="71"/>
    </location>
</feature>
<protein>
    <submittedName>
        <fullName evidence="3">Uncharacterized protein</fullName>
    </submittedName>
</protein>
<keyword evidence="2" id="KW-1185">Reference proteome</keyword>
<evidence type="ECO:0000256" key="1">
    <source>
        <dbReference type="SAM" id="MobiDB-lite"/>
    </source>
</evidence>
<sequence>MSNFATIKQQIHQTTSEPELRNRIIRGFQAFLAQLKQQQTISNQSSKLQQTPPTQIQSPQQTSSMQVQKPQQIPTILSRRLRMSLHDWCLRQLSLLKFWS</sequence>
<accession>A0A914CSR0</accession>
<name>A0A914CSR0_9BILA</name>
<proteinExistence type="predicted"/>
<dbReference type="Proteomes" id="UP000887540">
    <property type="component" value="Unplaced"/>
</dbReference>
<feature type="compositionally biased region" description="Low complexity" evidence="1">
    <location>
        <begin position="49"/>
        <end position="66"/>
    </location>
</feature>
<dbReference type="WBParaSite" id="ACRNAN_scaffold1357.g19589.t1">
    <property type="protein sequence ID" value="ACRNAN_scaffold1357.g19589.t1"/>
    <property type="gene ID" value="ACRNAN_scaffold1357.g19589"/>
</dbReference>